<feature type="region of interest" description="Disordered" evidence="2">
    <location>
        <begin position="74"/>
        <end position="98"/>
    </location>
</feature>
<dbReference type="InterPro" id="IPR036875">
    <property type="entry name" value="Znf_CCHC_sf"/>
</dbReference>
<evidence type="ECO:0000313" key="4">
    <source>
        <dbReference type="EMBL" id="KAK9533144.1"/>
    </source>
</evidence>
<dbReference type="EMBL" id="JBCEZU010000067">
    <property type="protein sequence ID" value="KAK9533144.1"/>
    <property type="molecule type" value="Genomic_DNA"/>
</dbReference>
<dbReference type="GO" id="GO:0003676">
    <property type="term" value="F:nucleic acid binding"/>
    <property type="evidence" value="ECO:0007669"/>
    <property type="project" value="InterPro"/>
</dbReference>
<name>A0AAW1FE80_ZOAVI</name>
<proteinExistence type="predicted"/>
<feature type="compositionally biased region" description="Basic and acidic residues" evidence="2">
    <location>
        <begin position="80"/>
        <end position="98"/>
    </location>
</feature>
<feature type="region of interest" description="Disordered" evidence="2">
    <location>
        <begin position="1"/>
        <end position="29"/>
    </location>
</feature>
<accession>A0AAW1FE80</accession>
<dbReference type="GO" id="GO:0008270">
    <property type="term" value="F:zinc ion binding"/>
    <property type="evidence" value="ECO:0007669"/>
    <property type="project" value="UniProtKB-KW"/>
</dbReference>
<dbReference type="PROSITE" id="PS50158">
    <property type="entry name" value="ZF_CCHC"/>
    <property type="match status" value="1"/>
</dbReference>
<keyword evidence="1" id="KW-0862">Zinc</keyword>
<evidence type="ECO:0000256" key="2">
    <source>
        <dbReference type="SAM" id="MobiDB-lite"/>
    </source>
</evidence>
<dbReference type="Pfam" id="PF00098">
    <property type="entry name" value="zf-CCHC"/>
    <property type="match status" value="1"/>
</dbReference>
<feature type="domain" description="CCHC-type" evidence="3">
    <location>
        <begin position="32"/>
        <end position="47"/>
    </location>
</feature>
<keyword evidence="1" id="KW-0479">Metal-binding</keyword>
<reference evidence="4 5" key="1">
    <citation type="journal article" date="2024" name="Genome Biol. Evol.">
        <title>Chromosome-level genome assembly of the viviparous eelpout Zoarces viviparus.</title>
        <authorList>
            <person name="Fuhrmann N."/>
            <person name="Brasseur M.V."/>
            <person name="Bakowski C.E."/>
            <person name="Podsiadlowski L."/>
            <person name="Prost S."/>
            <person name="Krehenwinkel H."/>
            <person name="Mayer C."/>
        </authorList>
    </citation>
    <scope>NUCLEOTIDE SEQUENCE [LARGE SCALE GENOMIC DNA]</scope>
    <source>
        <strain evidence="4">NO-MEL_2022_Ind0_liver</strain>
    </source>
</reference>
<sequence>MGGANRGMNHGRGRFQNGHQGGASRETLPNECFHCGEPGHWYRDCPNFSSRGVLGINVCVKTREGREDVTLNSALQTDAMRGRETARGREERLPAPSL</sequence>
<organism evidence="4 5">
    <name type="scientific">Zoarces viviparus</name>
    <name type="common">Viviparous eelpout</name>
    <name type="synonym">Blennius viviparus</name>
    <dbReference type="NCBI Taxonomy" id="48416"/>
    <lineage>
        <taxon>Eukaryota</taxon>
        <taxon>Metazoa</taxon>
        <taxon>Chordata</taxon>
        <taxon>Craniata</taxon>
        <taxon>Vertebrata</taxon>
        <taxon>Euteleostomi</taxon>
        <taxon>Actinopterygii</taxon>
        <taxon>Neopterygii</taxon>
        <taxon>Teleostei</taxon>
        <taxon>Neoteleostei</taxon>
        <taxon>Acanthomorphata</taxon>
        <taxon>Eupercaria</taxon>
        <taxon>Perciformes</taxon>
        <taxon>Cottioidei</taxon>
        <taxon>Zoarcales</taxon>
        <taxon>Zoarcidae</taxon>
        <taxon>Zoarcinae</taxon>
        <taxon>Zoarces</taxon>
    </lineage>
</organism>
<gene>
    <name evidence="4" type="ORF">VZT92_008296</name>
</gene>
<dbReference type="InterPro" id="IPR001878">
    <property type="entry name" value="Znf_CCHC"/>
</dbReference>
<evidence type="ECO:0000256" key="1">
    <source>
        <dbReference type="PROSITE-ProRule" id="PRU00047"/>
    </source>
</evidence>
<comment type="caution">
    <text evidence="4">The sequence shown here is derived from an EMBL/GenBank/DDBJ whole genome shotgun (WGS) entry which is preliminary data.</text>
</comment>
<dbReference type="AlphaFoldDB" id="A0AAW1FE80"/>
<dbReference type="SUPFAM" id="SSF57756">
    <property type="entry name" value="Retrovirus zinc finger-like domains"/>
    <property type="match status" value="1"/>
</dbReference>
<dbReference type="Proteomes" id="UP001488805">
    <property type="component" value="Unassembled WGS sequence"/>
</dbReference>
<keyword evidence="1" id="KW-0863">Zinc-finger</keyword>
<keyword evidence="5" id="KW-1185">Reference proteome</keyword>
<dbReference type="Gene3D" id="4.10.60.10">
    <property type="entry name" value="Zinc finger, CCHC-type"/>
    <property type="match status" value="1"/>
</dbReference>
<evidence type="ECO:0000313" key="5">
    <source>
        <dbReference type="Proteomes" id="UP001488805"/>
    </source>
</evidence>
<dbReference type="SMART" id="SM00343">
    <property type="entry name" value="ZnF_C2HC"/>
    <property type="match status" value="1"/>
</dbReference>
<protein>
    <recommendedName>
        <fullName evidence="3">CCHC-type domain-containing protein</fullName>
    </recommendedName>
</protein>
<evidence type="ECO:0000259" key="3">
    <source>
        <dbReference type="PROSITE" id="PS50158"/>
    </source>
</evidence>